<dbReference type="PANTHER" id="PTHR40469:SF2">
    <property type="entry name" value="GALACTOSE-BINDING DOMAIN-LIKE SUPERFAMILY PROTEIN"/>
    <property type="match status" value="1"/>
</dbReference>
<comment type="caution">
    <text evidence="2">The sequence shown here is derived from an EMBL/GenBank/DDBJ whole genome shotgun (WGS) entry which is preliminary data.</text>
</comment>
<evidence type="ECO:0000313" key="2">
    <source>
        <dbReference type="EMBL" id="OGK07027.1"/>
    </source>
</evidence>
<dbReference type="EMBL" id="MFYX01000015">
    <property type="protein sequence ID" value="OGK07027.1"/>
    <property type="molecule type" value="Genomic_DNA"/>
</dbReference>
<dbReference type="InterPro" id="IPR029062">
    <property type="entry name" value="Class_I_gatase-like"/>
</dbReference>
<feature type="domain" description="ThuA-like" evidence="1">
    <location>
        <begin position="52"/>
        <end position="215"/>
    </location>
</feature>
<dbReference type="Pfam" id="PF06283">
    <property type="entry name" value="ThuA"/>
    <property type="match status" value="1"/>
</dbReference>
<gene>
    <name evidence="2" type="ORF">A2519_13725</name>
</gene>
<organism evidence="2 3">
    <name type="scientific">Candidatus Raymondbacteria bacterium RIFOXYD12_FULL_49_13</name>
    <dbReference type="NCBI Taxonomy" id="1817890"/>
    <lineage>
        <taxon>Bacteria</taxon>
        <taxon>Raymondiibacteriota</taxon>
    </lineage>
</organism>
<sequence length="217" mass="25031">MKHLSVAMLTGEHPYDVPAFTAMLRFRLFNGIDFFIQSLDDFVCDYGRCRTKYDVVIFYNFHKDLAEKHPAWWQGNRKKTLLDLGKTRQGIIVLHHGLCTFPKWPFWSRLIGITDRKNTYTIDQSLSVSVQDRCHPVMRGLSSWTINDDAFILAGKRLRGSKILLTTDHPKSMPALAWTRSFGKARVFCCALGHGAEAYNHPAFQKLLYNALYWTAQ</sequence>
<evidence type="ECO:0000313" key="3">
    <source>
        <dbReference type="Proteomes" id="UP000179243"/>
    </source>
</evidence>
<dbReference type="PANTHER" id="PTHR40469">
    <property type="entry name" value="SECRETED GLYCOSYL HYDROLASE"/>
    <property type="match status" value="1"/>
</dbReference>
<name>A0A1F7FKM9_UNCRA</name>
<reference evidence="2 3" key="1">
    <citation type="journal article" date="2016" name="Nat. Commun.">
        <title>Thousands of microbial genomes shed light on interconnected biogeochemical processes in an aquifer system.</title>
        <authorList>
            <person name="Anantharaman K."/>
            <person name="Brown C.T."/>
            <person name="Hug L.A."/>
            <person name="Sharon I."/>
            <person name="Castelle C.J."/>
            <person name="Probst A.J."/>
            <person name="Thomas B.C."/>
            <person name="Singh A."/>
            <person name="Wilkins M.J."/>
            <person name="Karaoz U."/>
            <person name="Brodie E.L."/>
            <person name="Williams K.H."/>
            <person name="Hubbard S.S."/>
            <person name="Banfield J.F."/>
        </authorList>
    </citation>
    <scope>NUCLEOTIDE SEQUENCE [LARGE SCALE GENOMIC DNA]</scope>
</reference>
<protein>
    <recommendedName>
        <fullName evidence="1">ThuA-like domain-containing protein</fullName>
    </recommendedName>
</protein>
<dbReference type="Gene3D" id="3.40.50.880">
    <property type="match status" value="1"/>
</dbReference>
<evidence type="ECO:0000259" key="1">
    <source>
        <dbReference type="Pfam" id="PF06283"/>
    </source>
</evidence>
<dbReference type="AlphaFoldDB" id="A0A1F7FKM9"/>
<dbReference type="Proteomes" id="UP000179243">
    <property type="component" value="Unassembled WGS sequence"/>
</dbReference>
<dbReference type="SUPFAM" id="SSF52317">
    <property type="entry name" value="Class I glutamine amidotransferase-like"/>
    <property type="match status" value="1"/>
</dbReference>
<accession>A0A1F7FKM9</accession>
<dbReference type="InterPro" id="IPR029010">
    <property type="entry name" value="ThuA-like"/>
</dbReference>
<proteinExistence type="predicted"/>